<evidence type="ECO:0000313" key="3">
    <source>
        <dbReference type="EMBL" id="KAK7040717.1"/>
    </source>
</evidence>
<evidence type="ECO:0000313" key="4">
    <source>
        <dbReference type="Proteomes" id="UP001383192"/>
    </source>
</evidence>
<sequence length="197" mass="20944">MFSYLRLLAIAIFIIAVSMSNQRVDALALPAPALIPRRNHDSSSPTPGVAAFAGPGGNAEGGSVSQSNEGSTLPINVLSNNAGNGGDASSKSGIIHDTPYKSARSAIAASLVNKSNILHTLRAQTTSMALAARPMANRRTEALNTTIVYDRLCLVSTLSLLAAETELVCFDSDEWNDLYTNHKELYNTIVLLFTTHL</sequence>
<feature type="chain" id="PRO_5043833108" evidence="2">
    <location>
        <begin position="27"/>
        <end position="197"/>
    </location>
</feature>
<evidence type="ECO:0000256" key="2">
    <source>
        <dbReference type="SAM" id="SignalP"/>
    </source>
</evidence>
<dbReference type="EMBL" id="JAYKXP010000036">
    <property type="protein sequence ID" value="KAK7040717.1"/>
    <property type="molecule type" value="Genomic_DNA"/>
</dbReference>
<dbReference type="Proteomes" id="UP001383192">
    <property type="component" value="Unassembled WGS sequence"/>
</dbReference>
<gene>
    <name evidence="3" type="ORF">VNI00_009623</name>
</gene>
<accession>A0AAW0CLH9</accession>
<organism evidence="3 4">
    <name type="scientific">Paramarasmius palmivorus</name>
    <dbReference type="NCBI Taxonomy" id="297713"/>
    <lineage>
        <taxon>Eukaryota</taxon>
        <taxon>Fungi</taxon>
        <taxon>Dikarya</taxon>
        <taxon>Basidiomycota</taxon>
        <taxon>Agaricomycotina</taxon>
        <taxon>Agaricomycetes</taxon>
        <taxon>Agaricomycetidae</taxon>
        <taxon>Agaricales</taxon>
        <taxon>Marasmiineae</taxon>
        <taxon>Marasmiaceae</taxon>
        <taxon>Paramarasmius</taxon>
    </lineage>
</organism>
<reference evidence="3 4" key="1">
    <citation type="submission" date="2024-01" db="EMBL/GenBank/DDBJ databases">
        <title>A draft genome for a cacao thread blight-causing isolate of Paramarasmius palmivorus.</title>
        <authorList>
            <person name="Baruah I.K."/>
            <person name="Bukari Y."/>
            <person name="Amoako-Attah I."/>
            <person name="Meinhardt L.W."/>
            <person name="Bailey B.A."/>
            <person name="Cohen S.P."/>
        </authorList>
    </citation>
    <scope>NUCLEOTIDE SEQUENCE [LARGE SCALE GENOMIC DNA]</scope>
    <source>
        <strain evidence="3 4">GH-12</strain>
    </source>
</reference>
<keyword evidence="4" id="KW-1185">Reference proteome</keyword>
<evidence type="ECO:0000256" key="1">
    <source>
        <dbReference type="SAM" id="MobiDB-lite"/>
    </source>
</evidence>
<proteinExistence type="predicted"/>
<comment type="caution">
    <text evidence="3">The sequence shown here is derived from an EMBL/GenBank/DDBJ whole genome shotgun (WGS) entry which is preliminary data.</text>
</comment>
<feature type="signal peptide" evidence="2">
    <location>
        <begin position="1"/>
        <end position="26"/>
    </location>
</feature>
<protein>
    <submittedName>
        <fullName evidence="3">Uncharacterized protein</fullName>
    </submittedName>
</protein>
<feature type="region of interest" description="Disordered" evidence="1">
    <location>
        <begin position="36"/>
        <end position="70"/>
    </location>
</feature>
<dbReference type="AlphaFoldDB" id="A0AAW0CLH9"/>
<keyword evidence="2" id="KW-0732">Signal</keyword>
<name>A0AAW0CLH9_9AGAR</name>